<dbReference type="Proteomes" id="UP001160882">
    <property type="component" value="Unassembled WGS sequence"/>
</dbReference>
<keyword evidence="3" id="KW-0378">Hydrolase</keyword>
<dbReference type="InterPro" id="IPR003675">
    <property type="entry name" value="Rce1/LyrA-like_dom"/>
</dbReference>
<evidence type="ECO:0000313" key="4">
    <source>
        <dbReference type="Proteomes" id="UP001160882"/>
    </source>
</evidence>
<dbReference type="EMBL" id="JAOCGG010000003">
    <property type="protein sequence ID" value="MDH1629203.1"/>
    <property type="molecule type" value="Genomic_DNA"/>
</dbReference>
<keyword evidence="1" id="KW-0812">Transmembrane</keyword>
<feature type="transmembrane region" description="Helical" evidence="1">
    <location>
        <begin position="12"/>
        <end position="29"/>
    </location>
</feature>
<gene>
    <name evidence="3" type="ORF">N5I14_02955</name>
</gene>
<dbReference type="Pfam" id="PF02517">
    <property type="entry name" value="Rce1-like"/>
    <property type="match status" value="1"/>
</dbReference>
<keyword evidence="1" id="KW-1133">Transmembrane helix</keyword>
<name>A0AA42URN2_9PSED</name>
<sequence>MVLNALTPLLDYVLTLSPVLGFFAAWFWITPSSLTGLRVAILLTAFMFTRDLMTPCGLWMVGGKPALQFHANVWILALLGLASMLLITCLARLAPTLWRLVTGFKGNRACGLAIGMAAGCVIGMPIRIYQGIESPPLPWMLGFVFFAFAGNALEEVLFRGMLQGLLERVTSAQRAALGSAIAFSACHAYLAFILTQVGWPIMLFTLVEGLVCAQVRLWWGTVPAVVAHGTAIALLSAPMG</sequence>
<keyword evidence="3" id="KW-0645">Protease</keyword>
<feature type="transmembrane region" description="Helical" evidence="1">
    <location>
        <begin position="217"/>
        <end position="237"/>
    </location>
</feature>
<accession>A0AA42URN2</accession>
<feature type="domain" description="CAAX prenyl protease 2/Lysostaphin resistance protein A-like" evidence="2">
    <location>
        <begin position="139"/>
        <end position="230"/>
    </location>
</feature>
<feature type="transmembrane region" description="Helical" evidence="1">
    <location>
        <begin position="175"/>
        <end position="197"/>
    </location>
</feature>
<evidence type="ECO:0000313" key="3">
    <source>
        <dbReference type="EMBL" id="MDH1629203.1"/>
    </source>
</evidence>
<feature type="transmembrane region" description="Helical" evidence="1">
    <location>
        <begin position="110"/>
        <end position="130"/>
    </location>
</feature>
<feature type="transmembrane region" description="Helical" evidence="1">
    <location>
        <begin position="41"/>
        <end position="61"/>
    </location>
</feature>
<dbReference type="GO" id="GO:0008237">
    <property type="term" value="F:metallopeptidase activity"/>
    <property type="evidence" value="ECO:0007669"/>
    <property type="project" value="UniProtKB-KW"/>
</dbReference>
<keyword evidence="3" id="KW-0482">Metalloprotease</keyword>
<proteinExistence type="predicted"/>
<reference evidence="3" key="1">
    <citation type="submission" date="2022-09" db="EMBL/GenBank/DDBJ databases">
        <title>Intensive care unit water sources are persistently colonized with multi-drug resistant bacteria and are the site of extensive horizontal gene transfer of antibiotic resistance genes.</title>
        <authorList>
            <person name="Diorio-Toth L."/>
        </authorList>
    </citation>
    <scope>NUCLEOTIDE SEQUENCE</scope>
    <source>
        <strain evidence="3">GD03782</strain>
    </source>
</reference>
<dbReference type="AlphaFoldDB" id="A0AA42URN2"/>
<dbReference type="GO" id="GO:0080120">
    <property type="term" value="P:CAAX-box protein maturation"/>
    <property type="evidence" value="ECO:0007669"/>
    <property type="project" value="UniProtKB-ARBA"/>
</dbReference>
<dbReference type="RefSeq" id="WP_260271982.1">
    <property type="nucleotide sequence ID" value="NZ_CP104107.1"/>
</dbReference>
<organism evidence="3 4">
    <name type="scientific">Pseudomonas mosselii</name>
    <dbReference type="NCBI Taxonomy" id="78327"/>
    <lineage>
        <taxon>Bacteria</taxon>
        <taxon>Pseudomonadati</taxon>
        <taxon>Pseudomonadota</taxon>
        <taxon>Gammaproteobacteria</taxon>
        <taxon>Pseudomonadales</taxon>
        <taxon>Pseudomonadaceae</taxon>
        <taxon>Pseudomonas</taxon>
    </lineage>
</organism>
<feature type="transmembrane region" description="Helical" evidence="1">
    <location>
        <begin position="136"/>
        <end position="154"/>
    </location>
</feature>
<comment type="caution">
    <text evidence="3">The sequence shown here is derived from an EMBL/GenBank/DDBJ whole genome shotgun (WGS) entry which is preliminary data.</text>
</comment>
<evidence type="ECO:0000259" key="2">
    <source>
        <dbReference type="Pfam" id="PF02517"/>
    </source>
</evidence>
<evidence type="ECO:0000256" key="1">
    <source>
        <dbReference type="SAM" id="Phobius"/>
    </source>
</evidence>
<keyword evidence="1" id="KW-0472">Membrane</keyword>
<protein>
    <submittedName>
        <fullName evidence="3">CPBP family intramembrane metalloprotease</fullName>
    </submittedName>
</protein>
<feature type="transmembrane region" description="Helical" evidence="1">
    <location>
        <begin position="73"/>
        <end position="98"/>
    </location>
</feature>
<dbReference type="GO" id="GO:0004175">
    <property type="term" value="F:endopeptidase activity"/>
    <property type="evidence" value="ECO:0007669"/>
    <property type="project" value="UniProtKB-ARBA"/>
</dbReference>